<dbReference type="Proteomes" id="UP000675409">
    <property type="component" value="Unassembled WGS sequence"/>
</dbReference>
<dbReference type="InterPro" id="IPR003615">
    <property type="entry name" value="HNH_nuc"/>
</dbReference>
<protein>
    <submittedName>
        <fullName evidence="2">DUF222 domain-containing protein</fullName>
    </submittedName>
</protein>
<gene>
    <name evidence="2" type="ORF">HGK34_21775</name>
</gene>
<dbReference type="EMBL" id="JABBYC010000096">
    <property type="protein sequence ID" value="MBL0888871.1"/>
    <property type="molecule type" value="Genomic_DNA"/>
</dbReference>
<comment type="caution">
    <text evidence="2">The sequence shown here is derived from an EMBL/GenBank/DDBJ whole genome shotgun (WGS) entry which is preliminary data.</text>
</comment>
<dbReference type="InterPro" id="IPR003870">
    <property type="entry name" value="DUF222"/>
</dbReference>
<evidence type="ECO:0000313" key="2">
    <source>
        <dbReference type="EMBL" id="MBL0888871.1"/>
    </source>
</evidence>
<accession>A0ABS1LRF3</accession>
<dbReference type="RefSeq" id="WP_201851432.1">
    <property type="nucleotide sequence ID" value="NZ_JABBYC010000096.1"/>
</dbReference>
<evidence type="ECO:0000259" key="1">
    <source>
        <dbReference type="SMART" id="SM00507"/>
    </source>
</evidence>
<dbReference type="SMART" id="SM00507">
    <property type="entry name" value="HNHc"/>
    <property type="match status" value="1"/>
</dbReference>
<dbReference type="CDD" id="cd00085">
    <property type="entry name" value="HNHc"/>
    <property type="match status" value="1"/>
</dbReference>
<name>A0ABS1LRF3_9MICO</name>
<feature type="non-terminal residue" evidence="2">
    <location>
        <position position="494"/>
    </location>
</feature>
<reference evidence="2 3" key="1">
    <citation type="journal article" date="2021" name="Arch. Microbiol.">
        <title>Myceligenerans indicum sp. nov., an actinobacterium isolated from mangrove sediment of Sundarbans, India.</title>
        <authorList>
            <person name="Asha K."/>
            <person name="Bhadury P."/>
        </authorList>
    </citation>
    <scope>NUCLEOTIDE SEQUENCE [LARGE SCALE GENOMIC DNA]</scope>
    <source>
        <strain evidence="2 3">I2</strain>
    </source>
</reference>
<evidence type="ECO:0000313" key="3">
    <source>
        <dbReference type="Proteomes" id="UP000675409"/>
    </source>
</evidence>
<keyword evidence="3" id="KW-1185">Reference proteome</keyword>
<organism evidence="2 3">
    <name type="scientific">Myceligenerans indicum</name>
    <dbReference type="NCBI Taxonomy" id="2593663"/>
    <lineage>
        <taxon>Bacteria</taxon>
        <taxon>Bacillati</taxon>
        <taxon>Actinomycetota</taxon>
        <taxon>Actinomycetes</taxon>
        <taxon>Micrococcales</taxon>
        <taxon>Promicromonosporaceae</taxon>
        <taxon>Myceligenerans</taxon>
    </lineage>
</organism>
<feature type="domain" description="HNH nuclease" evidence="1">
    <location>
        <begin position="398"/>
        <end position="458"/>
    </location>
</feature>
<dbReference type="Pfam" id="PF02720">
    <property type="entry name" value="DUF222"/>
    <property type="match status" value="1"/>
</dbReference>
<sequence length="494" mass="51688">MSGLTLHDGGVEALAAQARTGEPGPWLASVLEALAAPATGTRPGGAVLDRLDTVELAGVVTGAGRLAAWAQALQARAAAALVTAQGGILGVDQAATVVKDRLHVTAREGSVIVNRADRGTRFPDVMDALQAGRIDARKADALLGAGAELTDDERAAAVEILLPEAPTRTWKWLSEQLNALAARLHGTGEELNHAAERRNVWLETAGPGMALLTALLPAKDGARVFNAVQAGAAQLLNHPGRTRRRGQARADALTSLVTGRMIPHGIHEKPEQQVPTSPPGVLVPPVRDTDLVPVPDEDDVLSTAPVPPGAVPPGATPGEAGVVIRGIEVPATVNVTVPASVLAGTGDATPGILDLLGPVPAATAREIAAEGIWHRLVTDPVTGILTDYSTTAYQPPPRLRRAVQLRDRVCAHSGCDRPAIQCDLDHIDPFDHDHPDAPGQPGQTRAANLHALCRRHHNLKTHAGWHVERDLATGAETWTSPTGHTHTSVSYTHL</sequence>
<proteinExistence type="predicted"/>